<feature type="transmembrane region" description="Helical" evidence="6">
    <location>
        <begin position="168"/>
        <end position="187"/>
    </location>
</feature>
<protein>
    <submittedName>
        <fullName evidence="8">MFS transporter</fullName>
    </submittedName>
</protein>
<keyword evidence="5 6" id="KW-0472">Membrane</keyword>
<feature type="transmembrane region" description="Helical" evidence="6">
    <location>
        <begin position="399"/>
        <end position="419"/>
    </location>
</feature>
<dbReference type="PRINTS" id="PR01036">
    <property type="entry name" value="TCRTETB"/>
</dbReference>
<feature type="transmembrane region" description="Helical" evidence="6">
    <location>
        <begin position="439"/>
        <end position="457"/>
    </location>
</feature>
<feature type="transmembrane region" description="Helical" evidence="6">
    <location>
        <begin position="80"/>
        <end position="103"/>
    </location>
</feature>
<evidence type="ECO:0000256" key="5">
    <source>
        <dbReference type="ARBA" id="ARBA00023136"/>
    </source>
</evidence>
<name>A0AAW5WUU5_9LACO</name>
<gene>
    <name evidence="8" type="ORF">L2724_07780</name>
</gene>
<feature type="transmembrane region" description="Helical" evidence="6">
    <location>
        <begin position="49"/>
        <end position="73"/>
    </location>
</feature>
<organism evidence="8 9">
    <name type="scientific">Limosilactobacillus vaginalis</name>
    <dbReference type="NCBI Taxonomy" id="1633"/>
    <lineage>
        <taxon>Bacteria</taxon>
        <taxon>Bacillati</taxon>
        <taxon>Bacillota</taxon>
        <taxon>Bacilli</taxon>
        <taxon>Lactobacillales</taxon>
        <taxon>Lactobacillaceae</taxon>
        <taxon>Limosilactobacillus</taxon>
    </lineage>
</organism>
<comment type="caution">
    <text evidence="8">The sequence shown here is derived from an EMBL/GenBank/DDBJ whole genome shotgun (WGS) entry which is preliminary data.</text>
</comment>
<dbReference type="Proteomes" id="UP001212401">
    <property type="component" value="Unassembled WGS sequence"/>
</dbReference>
<sequence>MIEKIKQGNHTYAAIFSMALLTFVGILNETAMNVTYPELVTVFGVSLDVIQWITTGYLLMVTIVMGTTAYLLRQFPAQKLALVAVGMFVIGDVIGACATNFPVLLVARLIQAMATGLSTPILFHLIFTEIPANRKGIMTGFAGMVISFAPAIGPTYGGIVSEIMSWRMIFWLILPLALISLVIGQLTIDTRPIGNPKRFSYLSLFLLSLALVLVVYSVSLIGNGGLTGRFWFSLCLGIIFSLLFIYVNNSGHSQLLNLSIFRVVPIRLSTITYFNLQFINIGISLVIPVYMQYVLHSSAMVAGLVLLPGSAIGAVIAPLGGRWADQQGYARPVITGSALLVIGASCFILFQSRLTALTVAIFFLILRIGFNLSFSCTISNASMLVKQENSSDVNSVFNMVQQFAGSMGTGLLASLVAYFQNQSTGSLINRTMIGGRVDYLIVACLALVTLITVILNYRIQEKNKLN</sequence>
<dbReference type="Gene3D" id="1.20.1720.10">
    <property type="entry name" value="Multidrug resistance protein D"/>
    <property type="match status" value="1"/>
</dbReference>
<dbReference type="GO" id="GO:0005886">
    <property type="term" value="C:plasma membrane"/>
    <property type="evidence" value="ECO:0007669"/>
    <property type="project" value="UniProtKB-SubCell"/>
</dbReference>
<dbReference type="InterPro" id="IPR036259">
    <property type="entry name" value="MFS_trans_sf"/>
</dbReference>
<dbReference type="GeneID" id="75081644"/>
<dbReference type="GO" id="GO:0022857">
    <property type="term" value="F:transmembrane transporter activity"/>
    <property type="evidence" value="ECO:0007669"/>
    <property type="project" value="InterPro"/>
</dbReference>
<keyword evidence="3 6" id="KW-0812">Transmembrane</keyword>
<feature type="transmembrane region" description="Helical" evidence="6">
    <location>
        <begin position="268"/>
        <end position="291"/>
    </location>
</feature>
<keyword evidence="4 6" id="KW-1133">Transmembrane helix</keyword>
<evidence type="ECO:0000256" key="1">
    <source>
        <dbReference type="ARBA" id="ARBA00004651"/>
    </source>
</evidence>
<feature type="transmembrane region" description="Helical" evidence="6">
    <location>
        <begin position="199"/>
        <end position="218"/>
    </location>
</feature>
<evidence type="ECO:0000259" key="7">
    <source>
        <dbReference type="PROSITE" id="PS50850"/>
    </source>
</evidence>
<evidence type="ECO:0000256" key="4">
    <source>
        <dbReference type="ARBA" id="ARBA00022989"/>
    </source>
</evidence>
<dbReference type="Gene3D" id="1.20.1250.20">
    <property type="entry name" value="MFS general substrate transporter like domains"/>
    <property type="match status" value="1"/>
</dbReference>
<dbReference type="AlphaFoldDB" id="A0AAW5WUU5"/>
<evidence type="ECO:0000313" key="8">
    <source>
        <dbReference type="EMBL" id="MCZ3668174.1"/>
    </source>
</evidence>
<feature type="transmembrane region" description="Helical" evidence="6">
    <location>
        <begin position="139"/>
        <end position="156"/>
    </location>
</feature>
<dbReference type="InterPro" id="IPR011701">
    <property type="entry name" value="MFS"/>
</dbReference>
<keyword evidence="2" id="KW-0813">Transport</keyword>
<dbReference type="SUPFAM" id="SSF103473">
    <property type="entry name" value="MFS general substrate transporter"/>
    <property type="match status" value="1"/>
</dbReference>
<dbReference type="EMBL" id="JAKHPH010000024">
    <property type="protein sequence ID" value="MCZ3668174.1"/>
    <property type="molecule type" value="Genomic_DNA"/>
</dbReference>
<feature type="transmembrane region" description="Helical" evidence="6">
    <location>
        <begin position="356"/>
        <end position="378"/>
    </location>
</feature>
<feature type="transmembrane region" description="Helical" evidence="6">
    <location>
        <begin position="12"/>
        <end position="29"/>
    </location>
</feature>
<evidence type="ECO:0000313" key="9">
    <source>
        <dbReference type="Proteomes" id="UP001212401"/>
    </source>
</evidence>
<evidence type="ECO:0000256" key="2">
    <source>
        <dbReference type="ARBA" id="ARBA00022448"/>
    </source>
</evidence>
<accession>A0AAW5WUU5</accession>
<dbReference type="PANTHER" id="PTHR42718:SF9">
    <property type="entry name" value="MAJOR FACILITATOR SUPERFAMILY MULTIDRUG TRANSPORTER MFSC"/>
    <property type="match status" value="1"/>
</dbReference>
<feature type="transmembrane region" description="Helical" evidence="6">
    <location>
        <begin position="230"/>
        <end position="247"/>
    </location>
</feature>
<dbReference type="PROSITE" id="PS50850">
    <property type="entry name" value="MFS"/>
    <property type="match status" value="1"/>
</dbReference>
<feature type="transmembrane region" description="Helical" evidence="6">
    <location>
        <begin position="297"/>
        <end position="317"/>
    </location>
</feature>
<reference evidence="8" key="1">
    <citation type="submission" date="2022-01" db="EMBL/GenBank/DDBJ databases">
        <title>VMRC isolate genome collection.</title>
        <authorList>
            <person name="France M."/>
            <person name="Rutt L."/>
            <person name="Humphrys M."/>
            <person name="Ravel J."/>
        </authorList>
    </citation>
    <scope>NUCLEOTIDE SEQUENCE</scope>
    <source>
        <strain evidence="8">C0048A1</strain>
    </source>
</reference>
<evidence type="ECO:0000256" key="3">
    <source>
        <dbReference type="ARBA" id="ARBA00022692"/>
    </source>
</evidence>
<feature type="domain" description="Major facilitator superfamily (MFS) profile" evidence="7">
    <location>
        <begin position="14"/>
        <end position="461"/>
    </location>
</feature>
<dbReference type="RefSeq" id="WP_260964851.1">
    <property type="nucleotide sequence ID" value="NZ_CALVCD010000012.1"/>
</dbReference>
<dbReference type="PANTHER" id="PTHR42718">
    <property type="entry name" value="MAJOR FACILITATOR SUPERFAMILY MULTIDRUG TRANSPORTER MFSC"/>
    <property type="match status" value="1"/>
</dbReference>
<dbReference type="Pfam" id="PF07690">
    <property type="entry name" value="MFS_1"/>
    <property type="match status" value="1"/>
</dbReference>
<comment type="subcellular location">
    <subcellularLocation>
        <location evidence="1">Cell membrane</location>
        <topology evidence="1">Multi-pass membrane protein</topology>
    </subcellularLocation>
</comment>
<dbReference type="InterPro" id="IPR020846">
    <property type="entry name" value="MFS_dom"/>
</dbReference>
<feature type="transmembrane region" description="Helical" evidence="6">
    <location>
        <begin position="329"/>
        <end position="350"/>
    </location>
</feature>
<evidence type="ECO:0000256" key="6">
    <source>
        <dbReference type="SAM" id="Phobius"/>
    </source>
</evidence>
<proteinExistence type="predicted"/>
<feature type="transmembrane region" description="Helical" evidence="6">
    <location>
        <begin position="109"/>
        <end position="127"/>
    </location>
</feature>